<feature type="domain" description="Flagellar Assembly Protein A N-terminal region" evidence="2">
    <location>
        <begin position="151"/>
        <end position="288"/>
    </location>
</feature>
<dbReference type="PANTHER" id="PTHR38032:SF1">
    <property type="entry name" value="RNA-BINDING PROTEIN KHPB N-TERMINAL DOMAIN-CONTAINING PROTEIN"/>
    <property type="match status" value="1"/>
</dbReference>
<dbReference type="InterPro" id="IPR046866">
    <property type="entry name" value="FapA_N"/>
</dbReference>
<sequence>MLKSIFKYFQHDQKNSNNQVAENPPAHPLPIPSPNPSSIDGYAYIENNKLVVVDPKNYGFYATVIVPDDDRLEFRIDGKKTIGEVVVSELYQIDVVTRGREHSTKRFTRVSEDKLSVSAIVQIETGSSVMLSNSRPSLQTELVIEEHAEEREVEPVSPYAILTLLKEQNFHGEIDYSAIHRLCQLSTSGEEVVLRGIAPSQGEPDHLNQINLPVEKDDELRLTHPSLITAGTIIVDQQLGKEGTPGRDVYGFEIPASQNVKPLTLGQGVIRVNTHIVAAKNGRLIFSKQRIDVVSECVVDHDVTSADGKIVFDGNVIVKGSVLDGAHIHATESVIVYGDVFHSTIYAEQDVIVARTIHNSKVWAGNLKTIYSDLSPLLLRMISGLEKLKEEYLLMKSHVLKRYDAHAVLPKISSALLEKRHVDLLDDLEFFVKEYQNHLSIDREYQSLSELLCTKWKEVQLTPLLEEDIQNLLSKMKDYHDRIVKITPGISVIRVSNAISSYLNSYGNIFITDKGCFSSNLESKKAIAIRGSLRGGFATAYHAVSVGELGNSYGMESSVRVTSLSGMIKIALRHSNTLVELCGKRDRCYSEENNLYLRGDTINDQNPVSRRLS</sequence>
<feature type="region of interest" description="Disordered" evidence="1">
    <location>
        <begin position="14"/>
        <end position="33"/>
    </location>
</feature>
<dbReference type="AlphaFoldDB" id="A0A1V4EX98"/>
<dbReference type="Proteomes" id="UP000190229">
    <property type="component" value="Unassembled WGS sequence"/>
</dbReference>
<accession>A0A1V4EX98</accession>
<evidence type="ECO:0000313" key="4">
    <source>
        <dbReference type="Proteomes" id="UP000190229"/>
    </source>
</evidence>
<reference evidence="3 4" key="1">
    <citation type="submission" date="2017-02" db="EMBL/GenBank/DDBJ databases">
        <title>Draft genome of Acidibacillus ferrooxidans Huett2.</title>
        <authorList>
            <person name="Schopf S."/>
        </authorList>
    </citation>
    <scope>NUCLEOTIDE SEQUENCE [LARGE SCALE GENOMIC DNA]</scope>
    <source>
        <strain evidence="3 4">Huett2</strain>
    </source>
</reference>
<proteinExistence type="predicted"/>
<dbReference type="EMBL" id="MWPS01000003">
    <property type="protein sequence ID" value="OPG17374.1"/>
    <property type="molecule type" value="Genomic_DNA"/>
</dbReference>
<dbReference type="InterPro" id="IPR046865">
    <property type="entry name" value="FapA_b_solenoid"/>
</dbReference>
<evidence type="ECO:0000256" key="1">
    <source>
        <dbReference type="SAM" id="MobiDB-lite"/>
    </source>
</evidence>
<dbReference type="Pfam" id="PF20250">
    <property type="entry name" value="FapA_N"/>
    <property type="match status" value="1"/>
</dbReference>
<protein>
    <recommendedName>
        <fullName evidence="2">Flagellar Assembly Protein A N-terminal region domain-containing protein</fullName>
    </recommendedName>
</protein>
<dbReference type="SUPFAM" id="SSF63848">
    <property type="entry name" value="Cell-division inhibitor MinC, C-terminal domain"/>
    <property type="match status" value="1"/>
</dbReference>
<evidence type="ECO:0000259" key="2">
    <source>
        <dbReference type="Pfam" id="PF20250"/>
    </source>
</evidence>
<dbReference type="GO" id="GO:0000902">
    <property type="term" value="P:cell morphogenesis"/>
    <property type="evidence" value="ECO:0007669"/>
    <property type="project" value="InterPro"/>
</dbReference>
<dbReference type="Pfam" id="PF03961">
    <property type="entry name" value="FapA"/>
    <property type="match status" value="1"/>
</dbReference>
<gene>
    <name evidence="3" type="ORF">B2M26_01155</name>
</gene>
<dbReference type="InterPro" id="IPR005646">
    <property type="entry name" value="FapA"/>
</dbReference>
<dbReference type="PANTHER" id="PTHR38032">
    <property type="entry name" value="POLYMERASE-RELATED"/>
    <property type="match status" value="1"/>
</dbReference>
<name>A0A1V4EX98_9BACL</name>
<dbReference type="InterPro" id="IPR036145">
    <property type="entry name" value="MinC_C_sf"/>
</dbReference>
<keyword evidence="4" id="KW-1185">Reference proteome</keyword>
<dbReference type="RefSeq" id="WP_079289718.1">
    <property type="nucleotide sequence ID" value="NZ_MWPS01000003.1"/>
</dbReference>
<organism evidence="3 4">
    <name type="scientific">Ferroacidibacillus organovorans</name>
    <dbReference type="NCBI Taxonomy" id="1765683"/>
    <lineage>
        <taxon>Bacteria</taxon>
        <taxon>Bacillati</taxon>
        <taxon>Bacillota</taxon>
        <taxon>Bacilli</taxon>
        <taxon>Bacillales</taxon>
        <taxon>Alicyclobacillaceae</taxon>
        <taxon>Ferroacidibacillus</taxon>
    </lineage>
</organism>
<evidence type="ECO:0000313" key="3">
    <source>
        <dbReference type="EMBL" id="OPG17374.1"/>
    </source>
</evidence>
<comment type="caution">
    <text evidence="3">The sequence shown here is derived from an EMBL/GenBank/DDBJ whole genome shotgun (WGS) entry which is preliminary data.</text>
</comment>